<sequence>MAVYALFVRQDKCQVSAENEKFPKIITKVGKLGISPFLSYDGLRAEGEKLKPTLEEYIRSPSYDSVRFSSFRVLELGISPTALAAQTLTLL</sequence>
<name>A0ABQ7CUP5_BRACR</name>
<gene>
    <name evidence="1" type="ORF">DY000_02017922</name>
</gene>
<accession>A0ABQ7CUP5</accession>
<protein>
    <submittedName>
        <fullName evidence="1">Uncharacterized protein</fullName>
    </submittedName>
</protein>
<keyword evidence="2" id="KW-1185">Reference proteome</keyword>
<comment type="caution">
    <text evidence="1">The sequence shown here is derived from an EMBL/GenBank/DDBJ whole genome shotgun (WGS) entry which is preliminary data.</text>
</comment>
<proteinExistence type="predicted"/>
<organism evidence="1 2">
    <name type="scientific">Brassica cretica</name>
    <name type="common">Mustard</name>
    <dbReference type="NCBI Taxonomy" id="69181"/>
    <lineage>
        <taxon>Eukaryota</taxon>
        <taxon>Viridiplantae</taxon>
        <taxon>Streptophyta</taxon>
        <taxon>Embryophyta</taxon>
        <taxon>Tracheophyta</taxon>
        <taxon>Spermatophyta</taxon>
        <taxon>Magnoliopsida</taxon>
        <taxon>eudicotyledons</taxon>
        <taxon>Gunneridae</taxon>
        <taxon>Pentapetalae</taxon>
        <taxon>rosids</taxon>
        <taxon>malvids</taxon>
        <taxon>Brassicales</taxon>
        <taxon>Brassicaceae</taxon>
        <taxon>Brassiceae</taxon>
        <taxon>Brassica</taxon>
    </lineage>
</organism>
<reference evidence="1 2" key="1">
    <citation type="journal article" date="2020" name="BMC Genomics">
        <title>Intraspecific diversification of the crop wild relative Brassica cretica Lam. using demographic model selection.</title>
        <authorList>
            <person name="Kioukis A."/>
            <person name="Michalopoulou V.A."/>
            <person name="Briers L."/>
            <person name="Pirintsos S."/>
            <person name="Studholme D.J."/>
            <person name="Pavlidis P."/>
            <person name="Sarris P.F."/>
        </authorList>
    </citation>
    <scope>NUCLEOTIDE SEQUENCE [LARGE SCALE GENOMIC DNA]</scope>
    <source>
        <strain evidence="2">cv. PFS-1207/04</strain>
    </source>
</reference>
<dbReference type="Proteomes" id="UP000266723">
    <property type="component" value="Unassembled WGS sequence"/>
</dbReference>
<dbReference type="EMBL" id="QGKV02000759">
    <property type="protein sequence ID" value="KAF3563296.1"/>
    <property type="molecule type" value="Genomic_DNA"/>
</dbReference>
<evidence type="ECO:0000313" key="2">
    <source>
        <dbReference type="Proteomes" id="UP000266723"/>
    </source>
</evidence>
<evidence type="ECO:0000313" key="1">
    <source>
        <dbReference type="EMBL" id="KAF3563296.1"/>
    </source>
</evidence>